<reference evidence="2 3" key="1">
    <citation type="submission" date="2024-05" db="EMBL/GenBank/DDBJ databases">
        <title>Roseateles sp. DJS-2-20 16S ribosomal RNA gene Genome sequencing and assembly.</title>
        <authorList>
            <person name="Woo H."/>
        </authorList>
    </citation>
    <scope>NUCLEOTIDE SEQUENCE [LARGE SCALE GENOMIC DNA]</scope>
    <source>
        <strain evidence="2 3">DJS-2-20</strain>
    </source>
</reference>
<comment type="caution">
    <text evidence="2">The sequence shown here is derived from an EMBL/GenBank/DDBJ whole genome shotgun (WGS) entry which is preliminary data.</text>
</comment>
<dbReference type="RefSeq" id="WP_347703390.1">
    <property type="nucleotide sequence ID" value="NZ_JBDPZD010000001.1"/>
</dbReference>
<sequence>MKTRAARLCGAAAMAVASLVLQPAWADDEGLSTDRPDFVESSNVVGKGVFQIETSLAHERDRSGGVKTSVRSTPTLLRYGLSEALELRLESDGLLRQSVTDSSGVARARGTADASLGLKWHVRDGDEGSRKPALALLAHLDLDSGSAAFRAPGKVPSLRLVAEWELPGDASFGVMPGMAYAVNDTTGQRYWSGILAATYSRPLVGALRGFVELAGQALRSKRNGGNVVTFDAGLTYAIDLDTQLDFSVNLGTNRQTPDRALAIGFSRRFR</sequence>
<dbReference type="EMBL" id="JBDPZD010000001">
    <property type="protein sequence ID" value="MEO3690564.1"/>
    <property type="molecule type" value="Genomic_DNA"/>
</dbReference>
<dbReference type="Pfam" id="PF13557">
    <property type="entry name" value="Phenol_MetA_deg"/>
    <property type="match status" value="1"/>
</dbReference>
<evidence type="ECO:0000313" key="2">
    <source>
        <dbReference type="EMBL" id="MEO3690564.1"/>
    </source>
</evidence>
<name>A0ABV0FZ24_9BURK</name>
<feature type="signal peptide" evidence="1">
    <location>
        <begin position="1"/>
        <end position="26"/>
    </location>
</feature>
<evidence type="ECO:0000313" key="3">
    <source>
        <dbReference type="Proteomes" id="UP001495147"/>
    </source>
</evidence>
<proteinExistence type="predicted"/>
<accession>A0ABV0FZ24</accession>
<feature type="chain" id="PRO_5047221826" evidence="1">
    <location>
        <begin position="27"/>
        <end position="270"/>
    </location>
</feature>
<gene>
    <name evidence="2" type="ORF">ABDJ85_03735</name>
</gene>
<keyword evidence="1" id="KW-0732">Signal</keyword>
<keyword evidence="3" id="KW-1185">Reference proteome</keyword>
<evidence type="ECO:0000256" key="1">
    <source>
        <dbReference type="SAM" id="SignalP"/>
    </source>
</evidence>
<protein>
    <submittedName>
        <fullName evidence="2">Transporter</fullName>
    </submittedName>
</protein>
<dbReference type="InterPro" id="IPR025737">
    <property type="entry name" value="FApF"/>
</dbReference>
<dbReference type="Proteomes" id="UP001495147">
    <property type="component" value="Unassembled WGS sequence"/>
</dbReference>
<organism evidence="2 3">
    <name type="scientific">Roseateles paludis</name>
    <dbReference type="NCBI Taxonomy" id="3145238"/>
    <lineage>
        <taxon>Bacteria</taxon>
        <taxon>Pseudomonadati</taxon>
        <taxon>Pseudomonadota</taxon>
        <taxon>Betaproteobacteria</taxon>
        <taxon>Burkholderiales</taxon>
        <taxon>Sphaerotilaceae</taxon>
        <taxon>Roseateles</taxon>
    </lineage>
</organism>